<feature type="domain" description="Spore protein YkvP/CgeB glycosyl transferase-like" evidence="2">
    <location>
        <begin position="418"/>
        <end position="550"/>
    </location>
</feature>
<dbReference type="KEGG" id="dgg:DGI_0108"/>
<gene>
    <name evidence="3" type="ORF">DGI_0108</name>
</gene>
<accession>T2G639</accession>
<dbReference type="eggNOG" id="COG4641">
    <property type="taxonomic scope" value="Bacteria"/>
</dbReference>
<evidence type="ECO:0000313" key="3">
    <source>
        <dbReference type="EMBL" id="AGW12045.1"/>
    </source>
</evidence>
<dbReference type="InterPro" id="IPR024542">
    <property type="entry name" value="YkvP_N"/>
</dbReference>
<dbReference type="Pfam" id="PF13524">
    <property type="entry name" value="Glyco_trans_1_2"/>
    <property type="match status" value="1"/>
</dbReference>
<dbReference type="AlphaFoldDB" id="T2G639"/>
<proteinExistence type="predicted"/>
<reference evidence="3 4" key="1">
    <citation type="journal article" date="2013" name="J. Bacteriol.">
        <title>Roles of HynAB and Ech, the only two hydrogenases found in the model sulfate reducer Desulfovibrio gigas.</title>
        <authorList>
            <person name="Morais-Silva F.O."/>
            <person name="Santos C.I."/>
            <person name="Rodrigues R."/>
            <person name="Pereira I.A."/>
            <person name="Rodrigues-Pousada C."/>
        </authorList>
    </citation>
    <scope>NUCLEOTIDE SEQUENCE [LARGE SCALE GENOMIC DNA]</scope>
    <source>
        <strain evidence="4">ATCC 19364 / DSM 1382 / NCIMB 9332 / VKM B-1759</strain>
    </source>
</reference>
<evidence type="ECO:0000259" key="2">
    <source>
        <dbReference type="Pfam" id="PF13524"/>
    </source>
</evidence>
<dbReference type="RefSeq" id="WP_021758618.1">
    <property type="nucleotide sequence ID" value="NC_022444.1"/>
</dbReference>
<dbReference type="Proteomes" id="UP000016587">
    <property type="component" value="Chromosome"/>
</dbReference>
<dbReference type="HOGENOM" id="CLU_033615_1_0_7"/>
<evidence type="ECO:0000259" key="1">
    <source>
        <dbReference type="Pfam" id="PF12996"/>
    </source>
</evidence>
<organism evidence="3 4">
    <name type="scientific">Megalodesulfovibrio gigas (strain ATCC 19364 / DSM 1382 / NCIMB 9332 / VKM B-1759)</name>
    <name type="common">Desulfovibrio gigas</name>
    <dbReference type="NCBI Taxonomy" id="1121448"/>
    <lineage>
        <taxon>Bacteria</taxon>
        <taxon>Pseudomonadati</taxon>
        <taxon>Thermodesulfobacteriota</taxon>
        <taxon>Desulfovibrionia</taxon>
        <taxon>Desulfovibrionales</taxon>
        <taxon>Desulfovibrionaceae</taxon>
        <taxon>Megalodesulfovibrio</taxon>
    </lineage>
</organism>
<dbReference type="Pfam" id="PF12996">
    <property type="entry name" value="DUF3880"/>
    <property type="match status" value="1"/>
</dbReference>
<feature type="domain" description="Spore protein YkvP N-terminal" evidence="1">
    <location>
        <begin position="253"/>
        <end position="329"/>
    </location>
</feature>
<dbReference type="STRING" id="1121448.DGI_0108"/>
<name>T2G639_MEGG1</name>
<reference evidence="4" key="2">
    <citation type="submission" date="2013-07" db="EMBL/GenBank/DDBJ databases">
        <authorList>
            <person name="Morais-Silva F.O."/>
            <person name="Rezende A.M."/>
            <person name="Pimentel C."/>
            <person name="Resende D.M."/>
            <person name="Santos C.I."/>
            <person name="Clemente C."/>
            <person name="de Oliveira L.M."/>
            <person name="da Silva S.M."/>
            <person name="Costa D.A."/>
            <person name="Varela-Raposo A."/>
            <person name="Horacio E.C.A."/>
            <person name="Matos M."/>
            <person name="Flores O."/>
            <person name="Ruiz J.C."/>
            <person name="Rodrigues-Pousada C."/>
        </authorList>
    </citation>
    <scope>NUCLEOTIDE SEQUENCE [LARGE SCALE GENOMIC DNA]</scope>
    <source>
        <strain evidence="4">ATCC 19364 / DSM 1382 / NCIMB 9332 / VKM B-1759</strain>
    </source>
</reference>
<evidence type="ECO:0000313" key="4">
    <source>
        <dbReference type="Proteomes" id="UP000016587"/>
    </source>
</evidence>
<protein>
    <submittedName>
        <fullName evidence="3">Putative CgeB family protein</fullName>
    </submittedName>
</protein>
<keyword evidence="4" id="KW-1185">Reference proteome</keyword>
<dbReference type="InterPro" id="IPR055259">
    <property type="entry name" value="YkvP/CgeB_Glyco_trans-like"/>
</dbReference>
<dbReference type="PATRIC" id="fig|1121448.10.peg.107"/>
<sequence length="558" mass="62956">MTTARIDLLQQDGQLQDVVITQEGRTRRMAGRQGREREAALVQDALPPARSLPVLLGAGLGAALEAVLQAHPGPVAVVDKEADILAATGLVAQYPQVAWVLDATPEAALASLTRWQMAHGGAPFHPIALPFYLRQDRSHYQVLADRLAASQVHNFWEKARQPRFRNWPPRILGVTSQYFLMGEVQAACTRLGVPLHCIHIEDQEIGAGRFMEELLTAVLEFKPDFLFTINHLGVDREGVLISLLEQMRLPMASWFVDNPHLILHLYQQVVHPLTAIFTWDRDNLPSLKALGFEHVHYLPLGTDAHRFRPGAPAWPGMPRAGASFVGNSMVFKVGHRLRKARPPRRLLLEYRNLAREFGASDCRGVLEFLQEQHPDRYADWQALPTAERRLALEAMLTWEATRQYRVACVAGILPLHPLICGDKGWPILFRHRPEPWTWHPELSYYDHLPAFYPAQAVNLNTTSKQMKGAVNQRVFDCPACGAFVLTDMREQLADLFEPGTEVAVYEHPDEVESLARHYLTHPAERLRIVAAARARVLAEHTYDRRILALCEQMQATFG</sequence>
<dbReference type="EMBL" id="CP006585">
    <property type="protein sequence ID" value="AGW12045.1"/>
    <property type="molecule type" value="Genomic_DNA"/>
</dbReference>